<evidence type="ECO:0000313" key="3">
    <source>
        <dbReference type="Proteomes" id="UP001169713"/>
    </source>
</evidence>
<dbReference type="RefSeq" id="WP_285050845.1">
    <property type="nucleotide sequence ID" value="NZ_JASOVZ010000001.1"/>
</dbReference>
<evidence type="ECO:0000259" key="1">
    <source>
        <dbReference type="SMART" id="SM01022"/>
    </source>
</evidence>
<dbReference type="InterPro" id="IPR007374">
    <property type="entry name" value="ASCH_domain"/>
</dbReference>
<dbReference type="Gene3D" id="2.30.130.30">
    <property type="entry name" value="Hypothetical protein"/>
    <property type="match status" value="1"/>
</dbReference>
<dbReference type="Pfam" id="PF04266">
    <property type="entry name" value="ASCH"/>
    <property type="match status" value="1"/>
</dbReference>
<accession>A0ABD4ZZ48</accession>
<dbReference type="InterPro" id="IPR015947">
    <property type="entry name" value="PUA-like_sf"/>
</dbReference>
<reference evidence="2" key="1">
    <citation type="submission" date="2023-07" db="EMBL/GenBank/DDBJ databases">
        <title>Whole Genome Sequencing of Colonoscopy isolates.</title>
        <authorList>
            <person name="Surve S.V."/>
            <person name="Valls R.A."/>
            <person name="Barrak K.E."/>
            <person name="Gardner T.B."/>
            <person name="O'Toole G.A."/>
        </authorList>
    </citation>
    <scope>NUCLEOTIDE SEQUENCE</scope>
    <source>
        <strain evidence="2">GP0003</strain>
    </source>
</reference>
<organism evidence="2 3">
    <name type="scientific">Lactobacillus paragasseri</name>
    <dbReference type="NCBI Taxonomy" id="2107999"/>
    <lineage>
        <taxon>Bacteria</taxon>
        <taxon>Bacillati</taxon>
        <taxon>Bacillota</taxon>
        <taxon>Bacilli</taxon>
        <taxon>Lactobacillales</taxon>
        <taxon>Lactobacillaceae</taxon>
        <taxon>Lactobacillus</taxon>
    </lineage>
</organism>
<feature type="domain" description="ASCH" evidence="1">
    <location>
        <begin position="5"/>
        <end position="99"/>
    </location>
</feature>
<dbReference type="SUPFAM" id="SSF88697">
    <property type="entry name" value="PUA domain-like"/>
    <property type="match status" value="1"/>
</dbReference>
<name>A0ABD4ZZ48_9LACO</name>
<dbReference type="SMART" id="SM01022">
    <property type="entry name" value="ASCH"/>
    <property type="match status" value="1"/>
</dbReference>
<dbReference type="AlphaFoldDB" id="A0ABD4ZZ48"/>
<protein>
    <submittedName>
        <fullName evidence="2">ASCH domain-containing protein</fullName>
    </submittedName>
</protein>
<sequence>MKILLSIKPKYVSSIMNGTKKFEFRRKIFKRKDVDTVVVYATKPIGKVVGEFEIKQVISDTPKSVWNMTAQYAGLDKLDFYNYFEGLDEAFAIQISKVTPYKKQLDLSELEDGNLRAPQSFIYLNG</sequence>
<gene>
    <name evidence="2" type="ORF">Q4436_01620</name>
</gene>
<comment type="caution">
    <text evidence="2">The sequence shown here is derived from an EMBL/GenBank/DDBJ whole genome shotgun (WGS) entry which is preliminary data.</text>
</comment>
<dbReference type="EMBL" id="JAUONS010000001">
    <property type="protein sequence ID" value="MDO6360820.1"/>
    <property type="molecule type" value="Genomic_DNA"/>
</dbReference>
<evidence type="ECO:0000313" key="2">
    <source>
        <dbReference type="EMBL" id="MDO6360820.1"/>
    </source>
</evidence>
<proteinExistence type="predicted"/>
<dbReference type="Proteomes" id="UP001169713">
    <property type="component" value="Unassembled WGS sequence"/>
</dbReference>